<keyword evidence="14" id="KW-1185">Reference proteome</keyword>
<dbReference type="PANTHER" id="PTHR11616:SF236">
    <property type="entry name" value="TRANSPORTER"/>
    <property type="match status" value="1"/>
</dbReference>
<dbReference type="PROSITE" id="PS00610">
    <property type="entry name" value="NA_NEUROTRAN_SYMP_1"/>
    <property type="match status" value="1"/>
</dbReference>
<feature type="binding site" evidence="8">
    <location>
        <position position="100"/>
    </location>
    <ligand>
        <name>Na(+)</name>
        <dbReference type="ChEBI" id="CHEBI:29101"/>
        <label>1</label>
    </ligand>
</feature>
<evidence type="ECO:0000256" key="9">
    <source>
        <dbReference type="PIRSR" id="PIRSR600175-2"/>
    </source>
</evidence>
<dbReference type="SUPFAM" id="SSF161070">
    <property type="entry name" value="SNF-like"/>
    <property type="match status" value="1"/>
</dbReference>
<feature type="compositionally biased region" description="Polar residues" evidence="11">
    <location>
        <begin position="55"/>
        <end position="65"/>
    </location>
</feature>
<feature type="disulfide bond" evidence="9">
    <location>
        <begin position="205"/>
        <end position="215"/>
    </location>
</feature>
<dbReference type="Pfam" id="PF00209">
    <property type="entry name" value="SNF"/>
    <property type="match status" value="1"/>
</dbReference>
<dbReference type="InterPro" id="IPR037272">
    <property type="entry name" value="SNS_sf"/>
</dbReference>
<feature type="binding site" evidence="8">
    <location>
        <position position="384"/>
    </location>
    <ligand>
        <name>Na(+)</name>
        <dbReference type="ChEBI" id="CHEBI:29101"/>
        <label>1</label>
    </ligand>
</feature>
<keyword evidence="5 10" id="KW-0769">Symport</keyword>
<reference evidence="13" key="1">
    <citation type="submission" date="2021-01" db="UniProtKB">
        <authorList>
            <consortium name="EnsemblMetazoa"/>
        </authorList>
    </citation>
    <scope>IDENTIFICATION</scope>
</reference>
<evidence type="ECO:0000256" key="7">
    <source>
        <dbReference type="ARBA" id="ARBA00023136"/>
    </source>
</evidence>
<feature type="transmembrane region" description="Helical" evidence="12">
    <location>
        <begin position="624"/>
        <end position="644"/>
    </location>
</feature>
<keyword evidence="8" id="KW-0479">Metal-binding</keyword>
<feature type="transmembrane region" description="Helical" evidence="12">
    <location>
        <begin position="541"/>
        <end position="564"/>
    </location>
</feature>
<dbReference type="RefSeq" id="XP_022647995.1">
    <property type="nucleotide sequence ID" value="XM_022792260.1"/>
</dbReference>
<feature type="transmembrane region" description="Helical" evidence="12">
    <location>
        <begin position="410"/>
        <end position="431"/>
    </location>
</feature>
<dbReference type="AlphaFoldDB" id="A0A7M7MAJ8"/>
<dbReference type="GO" id="GO:0089718">
    <property type="term" value="P:amino acid import across plasma membrane"/>
    <property type="evidence" value="ECO:0007669"/>
    <property type="project" value="TreeGrafter"/>
</dbReference>
<evidence type="ECO:0000313" key="14">
    <source>
        <dbReference type="Proteomes" id="UP000594260"/>
    </source>
</evidence>
<accession>A0A7M7MAJ8</accession>
<organism evidence="13 14">
    <name type="scientific">Varroa destructor</name>
    <name type="common">Honeybee mite</name>
    <dbReference type="NCBI Taxonomy" id="109461"/>
    <lineage>
        <taxon>Eukaryota</taxon>
        <taxon>Metazoa</taxon>
        <taxon>Ecdysozoa</taxon>
        <taxon>Arthropoda</taxon>
        <taxon>Chelicerata</taxon>
        <taxon>Arachnida</taxon>
        <taxon>Acari</taxon>
        <taxon>Parasitiformes</taxon>
        <taxon>Mesostigmata</taxon>
        <taxon>Gamasina</taxon>
        <taxon>Dermanyssoidea</taxon>
        <taxon>Varroidae</taxon>
        <taxon>Varroa</taxon>
    </lineage>
</organism>
<keyword evidence="3 10" id="KW-0813">Transport</keyword>
<evidence type="ECO:0000313" key="13">
    <source>
        <dbReference type="EnsemblMetazoa" id="XP_022647995"/>
    </source>
</evidence>
<evidence type="ECO:0000256" key="12">
    <source>
        <dbReference type="SAM" id="Phobius"/>
    </source>
</evidence>
<feature type="transmembrane region" description="Helical" evidence="12">
    <location>
        <begin position="511"/>
        <end position="535"/>
    </location>
</feature>
<feature type="binding site" evidence="8">
    <location>
        <position position="484"/>
    </location>
    <ligand>
        <name>Na(+)</name>
        <dbReference type="ChEBI" id="CHEBI:29101"/>
        <label>1</label>
    </ligand>
</feature>
<protein>
    <recommendedName>
        <fullName evidence="10">Transporter</fullName>
    </recommendedName>
</protein>
<proteinExistence type="inferred from homology"/>
<evidence type="ECO:0000256" key="1">
    <source>
        <dbReference type="ARBA" id="ARBA00004141"/>
    </source>
</evidence>
<evidence type="ECO:0000256" key="11">
    <source>
        <dbReference type="SAM" id="MobiDB-lite"/>
    </source>
</evidence>
<dbReference type="Proteomes" id="UP000594260">
    <property type="component" value="Unplaced"/>
</dbReference>
<keyword evidence="6 12" id="KW-1133">Transmembrane helix</keyword>
<evidence type="ECO:0000256" key="5">
    <source>
        <dbReference type="ARBA" id="ARBA00022847"/>
    </source>
</evidence>
<dbReference type="GO" id="GO:0046872">
    <property type="term" value="F:metal ion binding"/>
    <property type="evidence" value="ECO:0007669"/>
    <property type="project" value="UniProtKB-KW"/>
</dbReference>
<evidence type="ECO:0000256" key="4">
    <source>
        <dbReference type="ARBA" id="ARBA00022692"/>
    </source>
</evidence>
<dbReference type="EnsemblMetazoa" id="XM_022792260">
    <property type="protein sequence ID" value="XP_022647995"/>
    <property type="gene ID" value="LOC111244814"/>
</dbReference>
<feature type="transmembrane region" description="Helical" evidence="12">
    <location>
        <begin position="123"/>
        <end position="141"/>
    </location>
</feature>
<keyword evidence="4 10" id="KW-0812">Transmembrane</keyword>
<comment type="subcellular location">
    <subcellularLocation>
        <location evidence="1">Membrane</location>
        <topology evidence="1">Multi-pass membrane protein</topology>
    </subcellularLocation>
</comment>
<dbReference type="GO" id="GO:0005886">
    <property type="term" value="C:plasma membrane"/>
    <property type="evidence" value="ECO:0007669"/>
    <property type="project" value="TreeGrafter"/>
</dbReference>
<feature type="binding site" evidence="8">
    <location>
        <position position="107"/>
    </location>
    <ligand>
        <name>Na(+)</name>
        <dbReference type="ChEBI" id="CHEBI:29101"/>
        <label>1</label>
    </ligand>
</feature>
<evidence type="ECO:0000256" key="8">
    <source>
        <dbReference type="PIRSR" id="PIRSR600175-1"/>
    </source>
</evidence>
<feature type="binding site" evidence="8">
    <location>
        <position position="481"/>
    </location>
    <ligand>
        <name>Na(+)</name>
        <dbReference type="ChEBI" id="CHEBI:29101"/>
        <label>1</label>
    </ligand>
</feature>
<dbReference type="InterPro" id="IPR000175">
    <property type="entry name" value="Na/ntran_symport"/>
</dbReference>
<feature type="binding site" evidence="8">
    <location>
        <position position="103"/>
    </location>
    <ligand>
        <name>Na(+)</name>
        <dbReference type="ChEBI" id="CHEBI:29101"/>
        <label>1</label>
    </ligand>
</feature>
<name>A0A7M7MAJ8_VARDE</name>
<evidence type="ECO:0000256" key="2">
    <source>
        <dbReference type="ARBA" id="ARBA00006459"/>
    </source>
</evidence>
<feature type="transmembrane region" description="Helical" evidence="12">
    <location>
        <begin position="334"/>
        <end position="361"/>
    </location>
</feature>
<feature type="transmembrane region" description="Helical" evidence="12">
    <location>
        <begin position="585"/>
        <end position="604"/>
    </location>
</feature>
<feature type="transmembrane region" description="Helical" evidence="12">
    <location>
        <begin position="301"/>
        <end position="322"/>
    </location>
</feature>
<keyword evidence="8" id="KW-0915">Sodium</keyword>
<feature type="transmembrane region" description="Helical" evidence="12">
    <location>
        <begin position="469"/>
        <end position="490"/>
    </location>
</feature>
<evidence type="ECO:0000256" key="6">
    <source>
        <dbReference type="ARBA" id="ARBA00022989"/>
    </source>
</evidence>
<keyword evidence="9" id="KW-1015">Disulfide bond</keyword>
<dbReference type="PROSITE" id="PS50267">
    <property type="entry name" value="NA_NEUROTRAN_SYMP_3"/>
    <property type="match status" value="1"/>
</dbReference>
<dbReference type="GO" id="GO:0015187">
    <property type="term" value="F:glycine transmembrane transporter activity"/>
    <property type="evidence" value="ECO:0007669"/>
    <property type="project" value="TreeGrafter"/>
</dbReference>
<evidence type="ECO:0000256" key="3">
    <source>
        <dbReference type="ARBA" id="ARBA00022448"/>
    </source>
</evidence>
<feature type="region of interest" description="Disordered" evidence="11">
    <location>
        <begin position="24"/>
        <end position="82"/>
    </location>
</feature>
<sequence>MSASGKRDSSAYVNESFSIDEEDNHKLAARRLHGGSDSRRKSREARGGSAKSEDVASTESDQNEAMTADKDSGSNNKSEPKVLSRGQWANKAEFILSCIGLSVGIGNIWRFPFLAYQNGGGAFLLPYFTLMLLIGKPLYYLELAMGQFSSCGCLEVWKCVPAFKGVGYAQLVTSTIISIYYNVVLCYTIFYMGQSFRSELPWSSCAKWWGADSQCYVRQDDVARCDAQKNRLVQMFGNNTPASSGFTITDSRNQSVTIPVSLFAASMQNCTNATETASQQFWNKYVLGLTESIENMGAVRWDLALCLAICWVIVFLCLIKGVKSSGKVVYFTATFPYVVLITLLIRGLTLPGASNGIFYFLVPDWSKVIDIQIWRKAAEQLFYSLGVAQGAIVMFGSYNRFRNPVHIDALFISTMDFLTSLMGGIVIFSILGNMSHELGIPISDVASQGQGLAFVAYPEALSRLVWPQLWSFLFFFMLFLLGLDSEFAMIETLLTALYDERPELRKNKMPLTFLVCFICFILGIPCVMEGGQYVLNLMDTYGGGISVVFLAVSEVIGVSWVYGVNRICADFEFMIGHKQSMYWRISWFIFSPLILMFLFIYGVIKHKPIDYNGVPYPRWADNVGWAMALVSMCLVPIYILYSVFKNRDDFRVAFQADKDWCPKDTNERRAYQEMLNEHRSPSVEFASRN</sequence>
<dbReference type="GO" id="GO:0005283">
    <property type="term" value="F:amino acid:sodium symporter activity"/>
    <property type="evidence" value="ECO:0007669"/>
    <property type="project" value="TreeGrafter"/>
</dbReference>
<dbReference type="PRINTS" id="PR00176">
    <property type="entry name" value="NANEUSMPORT"/>
</dbReference>
<feature type="binding site" evidence="8">
    <location>
        <position position="485"/>
    </location>
    <ligand>
        <name>Na(+)</name>
        <dbReference type="ChEBI" id="CHEBI:29101"/>
        <label>1</label>
    </ligand>
</feature>
<evidence type="ECO:0000256" key="10">
    <source>
        <dbReference type="RuleBase" id="RU003732"/>
    </source>
</evidence>
<comment type="similarity">
    <text evidence="2 10">Belongs to the sodium:neurotransmitter symporter (SNF) (TC 2.A.22) family.</text>
</comment>
<dbReference type="PANTHER" id="PTHR11616">
    <property type="entry name" value="SODIUM/CHLORIDE DEPENDENT TRANSPORTER"/>
    <property type="match status" value="1"/>
</dbReference>
<feature type="transmembrane region" description="Helical" evidence="12">
    <location>
        <begin position="381"/>
        <end position="398"/>
    </location>
</feature>
<feature type="transmembrane region" description="Helical" evidence="12">
    <location>
        <begin position="94"/>
        <end position="111"/>
    </location>
</feature>
<feature type="transmembrane region" description="Helical" evidence="12">
    <location>
        <begin position="171"/>
        <end position="192"/>
    </location>
</feature>
<dbReference type="GeneID" id="111244814"/>
<feature type="compositionally biased region" description="Basic and acidic residues" evidence="11">
    <location>
        <begin position="67"/>
        <end position="82"/>
    </location>
</feature>
<dbReference type="GO" id="GO:0015179">
    <property type="term" value="F:L-amino acid transmembrane transporter activity"/>
    <property type="evidence" value="ECO:0007669"/>
    <property type="project" value="TreeGrafter"/>
</dbReference>
<dbReference type="EnsemblMetazoa" id="XM_022792261">
    <property type="protein sequence ID" value="XP_022647996"/>
    <property type="gene ID" value="LOC111244814"/>
</dbReference>
<keyword evidence="7 12" id="KW-0472">Membrane</keyword>
<dbReference type="RefSeq" id="XP_022647996.1">
    <property type="nucleotide sequence ID" value="XM_022792261.1"/>
</dbReference>